<dbReference type="SUPFAM" id="SSF55073">
    <property type="entry name" value="Nucleotide cyclase"/>
    <property type="match status" value="1"/>
</dbReference>
<feature type="domain" description="EAL" evidence="3">
    <location>
        <begin position="491"/>
        <end position="738"/>
    </location>
</feature>
<dbReference type="SMART" id="SM00267">
    <property type="entry name" value="GGDEF"/>
    <property type="match status" value="1"/>
</dbReference>
<evidence type="ECO:0000313" key="6">
    <source>
        <dbReference type="Proteomes" id="UP001177212"/>
    </source>
</evidence>
<dbReference type="Pfam" id="PF00563">
    <property type="entry name" value="EAL"/>
    <property type="match status" value="1"/>
</dbReference>
<dbReference type="Pfam" id="PF08447">
    <property type="entry name" value="PAS_3"/>
    <property type="match status" value="1"/>
</dbReference>
<dbReference type="InterPro" id="IPR001610">
    <property type="entry name" value="PAC"/>
</dbReference>
<evidence type="ECO:0000259" key="1">
    <source>
        <dbReference type="PROSITE" id="PS50112"/>
    </source>
</evidence>
<dbReference type="EMBL" id="JAUYVT010000019">
    <property type="protein sequence ID" value="MDP2566343.1"/>
    <property type="molecule type" value="Genomic_DNA"/>
</dbReference>
<dbReference type="InterPro" id="IPR013655">
    <property type="entry name" value="PAS_fold_3"/>
</dbReference>
<reference evidence="5" key="1">
    <citation type="submission" date="2023-07" db="EMBL/GenBank/DDBJ databases">
        <title>Genome content predicts the carbon catabolic preferences of heterotrophic bacteria.</title>
        <authorList>
            <person name="Gralka M."/>
        </authorList>
    </citation>
    <scope>NUCLEOTIDE SEQUENCE</scope>
    <source>
        <strain evidence="5">4G09</strain>
    </source>
</reference>
<comment type="caution">
    <text evidence="5">The sequence shown here is derived from an EMBL/GenBank/DDBJ whole genome shotgun (WGS) entry which is preliminary data.</text>
</comment>
<dbReference type="InterPro" id="IPR035965">
    <property type="entry name" value="PAS-like_dom_sf"/>
</dbReference>
<dbReference type="PROSITE" id="PS50883">
    <property type="entry name" value="EAL"/>
    <property type="match status" value="1"/>
</dbReference>
<dbReference type="SMART" id="SM00086">
    <property type="entry name" value="PAC"/>
    <property type="match status" value="2"/>
</dbReference>
<dbReference type="Gene3D" id="3.30.70.270">
    <property type="match status" value="1"/>
</dbReference>
<dbReference type="InterPro" id="IPR043128">
    <property type="entry name" value="Rev_trsase/Diguanyl_cyclase"/>
</dbReference>
<keyword evidence="6" id="KW-1185">Reference proteome</keyword>
<dbReference type="PROSITE" id="PS50112">
    <property type="entry name" value="PAS"/>
    <property type="match status" value="1"/>
</dbReference>
<feature type="domain" description="PAS" evidence="1">
    <location>
        <begin position="187"/>
        <end position="259"/>
    </location>
</feature>
<feature type="domain" description="GGDEF" evidence="4">
    <location>
        <begin position="347"/>
        <end position="480"/>
    </location>
</feature>
<dbReference type="SMART" id="SM00052">
    <property type="entry name" value="EAL"/>
    <property type="match status" value="1"/>
</dbReference>
<dbReference type="CDD" id="cd01949">
    <property type="entry name" value="GGDEF"/>
    <property type="match status" value="1"/>
</dbReference>
<dbReference type="Proteomes" id="UP001177212">
    <property type="component" value="Unassembled WGS sequence"/>
</dbReference>
<evidence type="ECO:0000259" key="4">
    <source>
        <dbReference type="PROSITE" id="PS50887"/>
    </source>
</evidence>
<dbReference type="NCBIfam" id="TIGR00229">
    <property type="entry name" value="sensory_box"/>
    <property type="match status" value="2"/>
</dbReference>
<dbReference type="InterPro" id="IPR052155">
    <property type="entry name" value="Biofilm_reg_signaling"/>
</dbReference>
<dbReference type="InterPro" id="IPR029787">
    <property type="entry name" value="Nucleotide_cyclase"/>
</dbReference>
<dbReference type="NCBIfam" id="TIGR00254">
    <property type="entry name" value="GGDEF"/>
    <property type="match status" value="1"/>
</dbReference>
<dbReference type="InterPro" id="IPR000014">
    <property type="entry name" value="PAS"/>
</dbReference>
<feature type="domain" description="PAC" evidence="2">
    <location>
        <begin position="263"/>
        <end position="315"/>
    </location>
</feature>
<sequence>MDSIEQLKFDLAKADAKISELEKNACCNDLFIHIFNSSPVPFVLNDAHNTIVHANDTFVNMFGYGVSDIPTLDEWWGKVLPNSHYRDCVMNLWHKKLIDSKKMNTRFEPMQLTIQCKDGRKRTVLGSAVPLKNGDTGIILNIFYDITELEYENGQIRELSNIITELTLSLEQQKNMLILEKQKASANTERLSLAMKGANDGLWDWDIANEKMYYSPRWKSMLGYKEDELTNSFATWEMLVHPDDLAPAVAKIHSFMESKTKHYEAEFRMRHKNGSYVNILSRAFVVESEEGEITRLVGTHVDITARKKSEEKLSYQSSHDSLTGLANRREFKRRVEVLLSVAAEKRVDHALCYMDLDQFKVVNDTCGHLAGDELLRQLGSLLQKVVRKTDVVARLGGDEFAVLMENCSFDNAHRVTSLIQKEIEDYRFVWEGRSFRIGVSMGLIQITDKYVDFTEVLKLADVACYIAKEKGRNRIHVHYDDDEELAVRQGEMQWVNRVQDAIDENRFKIYAQLIEPLACDKNKHYELLLRMVDDQGGIIPPGAFLPPAERYQLIVKVDSWMIENAFKMIRNNPNFLKGVNFLSINLSGQSLTNEDFLIFVTEQLTLLGEHSKKICFEITETAAISNLELASKFISQLKVLGCCFALDDFGSGLSSFGYLKNLKVDYLKIDGIFVKDIEVDPIDHAMVKSINEIGHVMGMKTIAEFVETSRIKQTLLEMGVDYAQGYAVHKPQPIEDLF</sequence>
<dbReference type="Gene3D" id="3.20.20.450">
    <property type="entry name" value="EAL domain"/>
    <property type="match status" value="1"/>
</dbReference>
<name>A0ABT9FHY4_9GAMM</name>
<dbReference type="Pfam" id="PF13426">
    <property type="entry name" value="PAS_9"/>
    <property type="match status" value="1"/>
</dbReference>
<dbReference type="SUPFAM" id="SSF141868">
    <property type="entry name" value="EAL domain-like"/>
    <property type="match status" value="1"/>
</dbReference>
<dbReference type="CDD" id="cd01948">
    <property type="entry name" value="EAL"/>
    <property type="match status" value="1"/>
</dbReference>
<dbReference type="SUPFAM" id="SSF55785">
    <property type="entry name" value="PYP-like sensor domain (PAS domain)"/>
    <property type="match status" value="2"/>
</dbReference>
<dbReference type="Gene3D" id="3.30.450.20">
    <property type="entry name" value="PAS domain"/>
    <property type="match status" value="2"/>
</dbReference>
<dbReference type="Pfam" id="PF00990">
    <property type="entry name" value="GGDEF"/>
    <property type="match status" value="1"/>
</dbReference>
<dbReference type="PANTHER" id="PTHR44757:SF4">
    <property type="entry name" value="DIGUANYLATE CYCLASE DGCE-RELATED"/>
    <property type="match status" value="1"/>
</dbReference>
<evidence type="ECO:0000259" key="2">
    <source>
        <dbReference type="PROSITE" id="PS50113"/>
    </source>
</evidence>
<accession>A0ABT9FHY4</accession>
<dbReference type="CDD" id="cd00130">
    <property type="entry name" value="PAS"/>
    <property type="match status" value="2"/>
</dbReference>
<evidence type="ECO:0000313" key="5">
    <source>
        <dbReference type="EMBL" id="MDP2566343.1"/>
    </source>
</evidence>
<dbReference type="RefSeq" id="WP_305401461.1">
    <property type="nucleotide sequence ID" value="NZ_JAUYVT010000019.1"/>
</dbReference>
<organism evidence="5 6">
    <name type="scientific">Pseudoalteromonas marina</name>
    <dbReference type="NCBI Taxonomy" id="267375"/>
    <lineage>
        <taxon>Bacteria</taxon>
        <taxon>Pseudomonadati</taxon>
        <taxon>Pseudomonadota</taxon>
        <taxon>Gammaproteobacteria</taxon>
        <taxon>Alteromonadales</taxon>
        <taxon>Pseudoalteromonadaceae</taxon>
        <taxon>Pseudoalteromonas</taxon>
    </lineage>
</organism>
<evidence type="ECO:0000259" key="3">
    <source>
        <dbReference type="PROSITE" id="PS50883"/>
    </source>
</evidence>
<dbReference type="InterPro" id="IPR000160">
    <property type="entry name" value="GGDEF_dom"/>
</dbReference>
<protein>
    <submittedName>
        <fullName evidence="5">EAL domain-containing protein</fullName>
    </submittedName>
</protein>
<dbReference type="InterPro" id="IPR001633">
    <property type="entry name" value="EAL_dom"/>
</dbReference>
<dbReference type="PROSITE" id="PS50113">
    <property type="entry name" value="PAC"/>
    <property type="match status" value="1"/>
</dbReference>
<dbReference type="SMART" id="SM00091">
    <property type="entry name" value="PAS"/>
    <property type="match status" value="2"/>
</dbReference>
<proteinExistence type="predicted"/>
<dbReference type="InterPro" id="IPR035919">
    <property type="entry name" value="EAL_sf"/>
</dbReference>
<gene>
    <name evidence="5" type="ORF">Q8W34_16975</name>
</gene>
<dbReference type="PANTHER" id="PTHR44757">
    <property type="entry name" value="DIGUANYLATE CYCLASE DGCP"/>
    <property type="match status" value="1"/>
</dbReference>
<dbReference type="PROSITE" id="PS50887">
    <property type="entry name" value="GGDEF"/>
    <property type="match status" value="1"/>
</dbReference>
<dbReference type="InterPro" id="IPR000700">
    <property type="entry name" value="PAS-assoc_C"/>
</dbReference>